<comment type="caution">
    <text evidence="5">The sequence shown here is derived from an EMBL/GenBank/DDBJ whole genome shotgun (WGS) entry which is preliminary data.</text>
</comment>
<dbReference type="PANTHER" id="PTHR34135:SF2">
    <property type="entry name" value="LYSOZYME"/>
    <property type="match status" value="1"/>
</dbReference>
<sequence length="324" mass="36072">MKYSGIALKIAVVCTLYISVSRPIGAEESTRTEDSWTALPDDQSEDTSRGAAFAEHEVAAYDAAAPASSAEPLAIPSQFTFPDDARYDRIEKHDRMNTIFGIDVSHYTDSRLNLDDLKVKNVRFVYIKATQGTSSKDAKFGQFWDGMGKLDPAVKVPRGAYHFLSSTSPGKPQADAFVDYITLHGGIKTGDLPPVVDLEWDVTKKNPDQWIGHSADEIVAETLACLKEIETRTHRRPILYTAKSWWSDKTIPLSRVAAFKDYPIWIADYNPKRKLKEAPNVLPNTTTAIWQFSDAALIKGQVASYDTSVFYGTSDDFEKTFGLQ</sequence>
<evidence type="ECO:0000313" key="5">
    <source>
        <dbReference type="EMBL" id="TAX64460.1"/>
    </source>
</evidence>
<dbReference type="GO" id="GO:0003796">
    <property type="term" value="F:lysozyme activity"/>
    <property type="evidence" value="ECO:0007669"/>
    <property type="project" value="InterPro"/>
</dbReference>
<reference evidence="5 6" key="1">
    <citation type="submission" date="2019-02" db="EMBL/GenBank/DDBJ databases">
        <title>The genomic architecture of introgression among sibling species of bacteria.</title>
        <authorList>
            <person name="Cavassim M.I.A."/>
            <person name="Moeskjaer S."/>
            <person name="Moslemi C."/>
            <person name="Fields B."/>
            <person name="Bachmann A."/>
            <person name="Vilhjalmsson B."/>
            <person name="Schierup M.H."/>
            <person name="Young J.P.W."/>
            <person name="Andersen S.U."/>
        </authorList>
    </citation>
    <scope>NUCLEOTIDE SEQUENCE [LARGE SCALE GENOMIC DNA]</scope>
    <source>
        <strain evidence="5 6">SM145A</strain>
    </source>
</reference>
<dbReference type="Gene3D" id="3.20.20.80">
    <property type="entry name" value="Glycosidases"/>
    <property type="match status" value="1"/>
</dbReference>
<dbReference type="SMART" id="SM00641">
    <property type="entry name" value="Glyco_25"/>
    <property type="match status" value="1"/>
</dbReference>
<dbReference type="InterPro" id="IPR002053">
    <property type="entry name" value="Glyco_hydro_25"/>
</dbReference>
<protein>
    <submittedName>
        <fullName evidence="5">Glycoside hydrolase</fullName>
    </submittedName>
</protein>
<evidence type="ECO:0000256" key="4">
    <source>
        <dbReference type="SAM" id="MobiDB-lite"/>
    </source>
</evidence>
<comment type="similarity">
    <text evidence="1">Belongs to the glycosyl hydrolase 25 family.</text>
</comment>
<dbReference type="Pfam" id="PF01183">
    <property type="entry name" value="Glyco_hydro_25"/>
    <property type="match status" value="1"/>
</dbReference>
<gene>
    <name evidence="5" type="ORF">ELI03_34725</name>
</gene>
<dbReference type="GO" id="GO:0016998">
    <property type="term" value="P:cell wall macromolecule catabolic process"/>
    <property type="evidence" value="ECO:0007669"/>
    <property type="project" value="InterPro"/>
</dbReference>
<proteinExistence type="inferred from homology"/>
<organism evidence="5 6">
    <name type="scientific">Rhizobium leguminosarum</name>
    <dbReference type="NCBI Taxonomy" id="384"/>
    <lineage>
        <taxon>Bacteria</taxon>
        <taxon>Pseudomonadati</taxon>
        <taxon>Pseudomonadota</taxon>
        <taxon>Alphaproteobacteria</taxon>
        <taxon>Hyphomicrobiales</taxon>
        <taxon>Rhizobiaceae</taxon>
        <taxon>Rhizobium/Agrobacterium group</taxon>
        <taxon>Rhizobium</taxon>
    </lineage>
</organism>
<dbReference type="InterPro" id="IPR018077">
    <property type="entry name" value="Glyco_hydro_fam25_subgr"/>
</dbReference>
<evidence type="ECO:0000256" key="3">
    <source>
        <dbReference type="ARBA" id="ARBA00023295"/>
    </source>
</evidence>
<dbReference type="EMBL" id="SIPC01000009">
    <property type="protein sequence ID" value="TAX64460.1"/>
    <property type="molecule type" value="Genomic_DNA"/>
</dbReference>
<evidence type="ECO:0000313" key="6">
    <source>
        <dbReference type="Proteomes" id="UP000293652"/>
    </source>
</evidence>
<evidence type="ECO:0000256" key="1">
    <source>
        <dbReference type="ARBA" id="ARBA00010646"/>
    </source>
</evidence>
<dbReference type="GO" id="GO:0016052">
    <property type="term" value="P:carbohydrate catabolic process"/>
    <property type="evidence" value="ECO:0007669"/>
    <property type="project" value="TreeGrafter"/>
</dbReference>
<accession>A0A4Q8XNU3</accession>
<dbReference type="PANTHER" id="PTHR34135">
    <property type="entry name" value="LYSOZYME"/>
    <property type="match status" value="1"/>
</dbReference>
<dbReference type="InterPro" id="IPR017853">
    <property type="entry name" value="GH"/>
</dbReference>
<dbReference type="Proteomes" id="UP000293652">
    <property type="component" value="Unassembled WGS sequence"/>
</dbReference>
<dbReference type="GO" id="GO:0009253">
    <property type="term" value="P:peptidoglycan catabolic process"/>
    <property type="evidence" value="ECO:0007669"/>
    <property type="project" value="InterPro"/>
</dbReference>
<feature type="region of interest" description="Disordered" evidence="4">
    <location>
        <begin position="29"/>
        <end position="49"/>
    </location>
</feature>
<dbReference type="PROSITE" id="PS51904">
    <property type="entry name" value="GLYCOSYL_HYDROL_F25_2"/>
    <property type="match status" value="1"/>
</dbReference>
<dbReference type="SUPFAM" id="SSF51445">
    <property type="entry name" value="(Trans)glycosidases"/>
    <property type="match status" value="1"/>
</dbReference>
<keyword evidence="2 5" id="KW-0378">Hydrolase</keyword>
<evidence type="ECO:0000256" key="2">
    <source>
        <dbReference type="ARBA" id="ARBA00022801"/>
    </source>
</evidence>
<keyword evidence="3" id="KW-0326">Glycosidase</keyword>
<name>A0A4Q8XNU3_RHILE</name>
<dbReference type="AlphaFoldDB" id="A0A4Q8XNU3"/>